<feature type="domain" description="LXG" evidence="3">
    <location>
        <begin position="1"/>
        <end position="232"/>
    </location>
</feature>
<dbReference type="STRING" id="519424.AZF04_13095"/>
<organism evidence="4 5">
    <name type="scientific">Alkalihalobacillus trypoxylicola</name>
    <dbReference type="NCBI Taxonomy" id="519424"/>
    <lineage>
        <taxon>Bacteria</taxon>
        <taxon>Bacillati</taxon>
        <taxon>Bacillota</taxon>
        <taxon>Bacilli</taxon>
        <taxon>Bacillales</taxon>
        <taxon>Bacillaceae</taxon>
        <taxon>Alkalihalobacillus</taxon>
    </lineage>
</organism>
<evidence type="ECO:0000313" key="5">
    <source>
        <dbReference type="Proteomes" id="UP000075806"/>
    </source>
</evidence>
<dbReference type="RefSeq" id="WP_061950196.1">
    <property type="nucleotide sequence ID" value="NZ_LTAO01000039.1"/>
</dbReference>
<protein>
    <recommendedName>
        <fullName evidence="3">LXG domain-containing protein</fullName>
    </recommendedName>
</protein>
<evidence type="ECO:0000256" key="2">
    <source>
        <dbReference type="SAM" id="Coils"/>
    </source>
</evidence>
<feature type="coiled-coil region" evidence="2">
    <location>
        <begin position="146"/>
        <end position="191"/>
    </location>
</feature>
<gene>
    <name evidence="4" type="ORF">AZF04_13095</name>
</gene>
<comment type="caution">
    <text evidence="4">The sequence shown here is derived from an EMBL/GenBank/DDBJ whole genome shotgun (WGS) entry which is preliminary data.</text>
</comment>
<dbReference type="AlphaFoldDB" id="A0A162CQG7"/>
<reference evidence="4" key="1">
    <citation type="submission" date="2016-02" db="EMBL/GenBank/DDBJ databases">
        <title>Genome sequence of Bacillus trypoxylicola KCTC 13244(T).</title>
        <authorList>
            <person name="Jeong H."/>
            <person name="Park S.-H."/>
            <person name="Choi S.-K."/>
        </authorList>
    </citation>
    <scope>NUCLEOTIDE SEQUENCE [LARGE SCALE GENOMIC DNA]</scope>
    <source>
        <strain evidence="4">KCTC 13244</strain>
    </source>
</reference>
<dbReference type="PROSITE" id="PS51756">
    <property type="entry name" value="LXG"/>
    <property type="match status" value="1"/>
</dbReference>
<sequence>MQRLVNEEIRELKSKVSEYKEAISEATYEQFKSSTVLANTNSLRGKTGDSFREYVNIVHLNLTQKMINVAEEIQQAIEKMESTFLEYESMGSGIVDSTTLDRVVEKIEQSKGDFYELQGRSAFLMSRASEFIATTSLPNFAVTSAYRDSEDEIKGHKDDLEAADTRAKNDLRNVESRVESLEQQLKDLQTVYRGEGGLAYDKIGKITNEKWYSDENTGAFAAKLEDDPFSVDTSKNSFYEDQWVGGINGEYFGSYDHAFLNYESSTVVKDGNTRHEGSASVFELNGYAQATEYAVASASGSVLQVGAHSEIGKDGVDLNAHGNVAKIDGNVIIGTENFNGNVAGNAEFLSGNANFVVKPPDENGDYKLQVGAKGVLWKAEASGGFSLFGLSDPKGSYENTNDGTKEKRSLLGLDGSVSVGKQAGAEVEFSSTTAYENDYFQLNSDRYKIDVALIAGVKIDLQVPSISLKWPF</sequence>
<accession>A0A162CQG7</accession>
<feature type="coiled-coil region" evidence="2">
    <location>
        <begin position="2"/>
        <end position="29"/>
    </location>
</feature>
<dbReference type="OrthoDB" id="2991630at2"/>
<dbReference type="Proteomes" id="UP000075806">
    <property type="component" value="Unassembled WGS sequence"/>
</dbReference>
<evidence type="ECO:0000256" key="1">
    <source>
        <dbReference type="ARBA" id="ARBA00034117"/>
    </source>
</evidence>
<keyword evidence="2" id="KW-0175">Coiled coil</keyword>
<name>A0A162CQG7_9BACI</name>
<dbReference type="Pfam" id="PF04740">
    <property type="entry name" value="LXG"/>
    <property type="match status" value="1"/>
</dbReference>
<evidence type="ECO:0000259" key="3">
    <source>
        <dbReference type="PROSITE" id="PS51756"/>
    </source>
</evidence>
<dbReference type="InterPro" id="IPR006829">
    <property type="entry name" value="LXG_dom"/>
</dbReference>
<comment type="similarity">
    <text evidence="1">In the N-terminal section; belongs to the LXG family.</text>
</comment>
<keyword evidence="5" id="KW-1185">Reference proteome</keyword>
<evidence type="ECO:0000313" key="4">
    <source>
        <dbReference type="EMBL" id="KYG26017.1"/>
    </source>
</evidence>
<proteinExistence type="inferred from homology"/>
<dbReference type="EMBL" id="LTAO01000039">
    <property type="protein sequence ID" value="KYG26017.1"/>
    <property type="molecule type" value="Genomic_DNA"/>
</dbReference>